<keyword evidence="6" id="KW-0969">Cilium</keyword>
<name>A0A518BYX8_9BACT</name>
<accession>A0A518BYX8</accession>
<evidence type="ECO:0000313" key="7">
    <source>
        <dbReference type="Proteomes" id="UP000320386"/>
    </source>
</evidence>
<dbReference type="Pfam" id="PF03963">
    <property type="entry name" value="FlgD"/>
    <property type="match status" value="1"/>
</dbReference>
<evidence type="ECO:0000256" key="3">
    <source>
        <dbReference type="ARBA" id="ARBA00022795"/>
    </source>
</evidence>
<dbReference type="GO" id="GO:0044781">
    <property type="term" value="P:bacterial-type flagellum organization"/>
    <property type="evidence" value="ECO:0007669"/>
    <property type="project" value="UniProtKB-UniRule"/>
</dbReference>
<keyword evidence="3 5" id="KW-1005">Bacterial flagellum biogenesis</keyword>
<dbReference type="KEGG" id="mcad:Pan265_20430"/>
<evidence type="ECO:0000256" key="1">
    <source>
        <dbReference type="ARBA" id="ARBA00010577"/>
    </source>
</evidence>
<evidence type="ECO:0000256" key="2">
    <source>
        <dbReference type="ARBA" id="ARBA00016013"/>
    </source>
</evidence>
<dbReference type="AlphaFoldDB" id="A0A518BYX8"/>
<evidence type="ECO:0000256" key="5">
    <source>
        <dbReference type="RuleBase" id="RU362076"/>
    </source>
</evidence>
<gene>
    <name evidence="6" type="ORF">Pan265_20430</name>
</gene>
<dbReference type="RefSeq" id="WP_145446355.1">
    <property type="nucleotide sequence ID" value="NZ_CP036280.1"/>
</dbReference>
<proteinExistence type="inferred from homology"/>
<keyword evidence="7" id="KW-1185">Reference proteome</keyword>
<comment type="similarity">
    <text evidence="1 5">Belongs to the FlgD family.</text>
</comment>
<dbReference type="OrthoDB" id="292006at2"/>
<keyword evidence="6" id="KW-0282">Flagellum</keyword>
<organism evidence="6 7">
    <name type="scientific">Mucisphaera calidilacus</name>
    <dbReference type="NCBI Taxonomy" id="2527982"/>
    <lineage>
        <taxon>Bacteria</taxon>
        <taxon>Pseudomonadati</taxon>
        <taxon>Planctomycetota</taxon>
        <taxon>Phycisphaerae</taxon>
        <taxon>Phycisphaerales</taxon>
        <taxon>Phycisphaeraceae</taxon>
        <taxon>Mucisphaera</taxon>
    </lineage>
</organism>
<evidence type="ECO:0000313" key="6">
    <source>
        <dbReference type="EMBL" id="QDU72180.1"/>
    </source>
</evidence>
<keyword evidence="6" id="KW-0966">Cell projection</keyword>
<dbReference type="InterPro" id="IPR005648">
    <property type="entry name" value="FlgD"/>
</dbReference>
<comment type="function">
    <text evidence="4 5">Required for flagellar hook formation. May act as a scaffolding protein.</text>
</comment>
<reference evidence="6 7" key="1">
    <citation type="submission" date="2019-02" db="EMBL/GenBank/DDBJ databases">
        <title>Deep-cultivation of Planctomycetes and their phenomic and genomic characterization uncovers novel biology.</title>
        <authorList>
            <person name="Wiegand S."/>
            <person name="Jogler M."/>
            <person name="Boedeker C."/>
            <person name="Pinto D."/>
            <person name="Vollmers J."/>
            <person name="Rivas-Marin E."/>
            <person name="Kohn T."/>
            <person name="Peeters S.H."/>
            <person name="Heuer A."/>
            <person name="Rast P."/>
            <person name="Oberbeckmann S."/>
            <person name="Bunk B."/>
            <person name="Jeske O."/>
            <person name="Meyerdierks A."/>
            <person name="Storesund J.E."/>
            <person name="Kallscheuer N."/>
            <person name="Luecker S."/>
            <person name="Lage O.M."/>
            <person name="Pohl T."/>
            <person name="Merkel B.J."/>
            <person name="Hornburger P."/>
            <person name="Mueller R.-W."/>
            <person name="Bruemmer F."/>
            <person name="Labrenz M."/>
            <person name="Spormann A.M."/>
            <person name="Op den Camp H."/>
            <person name="Overmann J."/>
            <person name="Amann R."/>
            <person name="Jetten M.S.M."/>
            <person name="Mascher T."/>
            <person name="Medema M.H."/>
            <person name="Devos D.P."/>
            <person name="Kaster A.-K."/>
            <person name="Ovreas L."/>
            <person name="Rohde M."/>
            <person name="Galperin M.Y."/>
            <person name="Jogler C."/>
        </authorList>
    </citation>
    <scope>NUCLEOTIDE SEQUENCE [LARGE SCALE GENOMIC DNA]</scope>
    <source>
        <strain evidence="6 7">Pan265</strain>
    </source>
</reference>
<protein>
    <recommendedName>
        <fullName evidence="2 5">Basal-body rod modification protein FlgD</fullName>
    </recommendedName>
</protein>
<sequence>MSAASIGGTAAATATSSSRFGEMTSEDFIRIMVEELSNQDPFEPNDSAAIIDQLSGLQNIEAQNSLQEGLEKLVNQNTFSSATALIGQTITGVAQTGQVVTGRVLSVTSTDGSTRFKLDTGDEVDSSLIQGIENASEIDPAIVPSLLLDLVTLNGASLVGQNISGTDAEGNDFTGTVQSVLIENGALMLDVDLGNGVNKTYPSSTITSFG</sequence>
<dbReference type="EMBL" id="CP036280">
    <property type="protein sequence ID" value="QDU72180.1"/>
    <property type="molecule type" value="Genomic_DNA"/>
</dbReference>
<dbReference type="Proteomes" id="UP000320386">
    <property type="component" value="Chromosome"/>
</dbReference>
<evidence type="ECO:0000256" key="4">
    <source>
        <dbReference type="ARBA" id="ARBA00024746"/>
    </source>
</evidence>